<comment type="caution">
    <text evidence="2">The sequence shown here is derived from an EMBL/GenBank/DDBJ whole genome shotgun (WGS) entry which is preliminary data.</text>
</comment>
<proteinExistence type="predicted"/>
<dbReference type="EMBL" id="DSDK01000851">
    <property type="protein sequence ID" value="HDR52939.1"/>
    <property type="molecule type" value="Genomic_DNA"/>
</dbReference>
<dbReference type="Proteomes" id="UP000886047">
    <property type="component" value="Unassembled WGS sequence"/>
</dbReference>
<name>A0A831PKK2_9BACT</name>
<organism evidence="2">
    <name type="scientific">Mariniphaga anaerophila</name>
    <dbReference type="NCBI Taxonomy" id="1484053"/>
    <lineage>
        <taxon>Bacteria</taxon>
        <taxon>Pseudomonadati</taxon>
        <taxon>Bacteroidota</taxon>
        <taxon>Bacteroidia</taxon>
        <taxon>Marinilabiliales</taxon>
        <taxon>Prolixibacteraceae</taxon>
        <taxon>Mariniphaga</taxon>
    </lineage>
</organism>
<dbReference type="AlphaFoldDB" id="A0A831PKK2"/>
<gene>
    <name evidence="2" type="ORF">ENN90_15180</name>
</gene>
<protein>
    <submittedName>
        <fullName evidence="2">Ribbon-helix-helix protein, CopG family</fullName>
    </submittedName>
</protein>
<feature type="region of interest" description="Disordered" evidence="1">
    <location>
        <begin position="104"/>
        <end position="127"/>
    </location>
</feature>
<sequence length="127" mass="14375">MSRKAPEFTTTLTIRLTDKDKEDLTRLCEALNVTKSEFLRKKVSNINNHIMSNNLFDIPTAPATDAWGRKIASEKGKQAKAEKSFKEQMNEEFNNQLMEKLGNVSAGEGEDPFSTPEAILTQLKKRE</sequence>
<evidence type="ECO:0000313" key="2">
    <source>
        <dbReference type="EMBL" id="HDR52939.1"/>
    </source>
</evidence>
<evidence type="ECO:0000256" key="1">
    <source>
        <dbReference type="SAM" id="MobiDB-lite"/>
    </source>
</evidence>
<dbReference type="GO" id="GO:0006355">
    <property type="term" value="P:regulation of DNA-templated transcription"/>
    <property type="evidence" value="ECO:0007669"/>
    <property type="project" value="InterPro"/>
</dbReference>
<reference evidence="2" key="1">
    <citation type="journal article" date="2020" name="mSystems">
        <title>Genome- and Community-Level Interaction Insights into Carbon Utilization and Element Cycling Functions of Hydrothermarchaeota in Hydrothermal Sediment.</title>
        <authorList>
            <person name="Zhou Z."/>
            <person name="Liu Y."/>
            <person name="Xu W."/>
            <person name="Pan J."/>
            <person name="Luo Z.H."/>
            <person name="Li M."/>
        </authorList>
    </citation>
    <scope>NUCLEOTIDE SEQUENCE [LARGE SCALE GENOMIC DNA]</scope>
    <source>
        <strain evidence="2">SpSt-1217</strain>
    </source>
</reference>
<accession>A0A831PKK2</accession>